<name>A0A6A6W7C5_9PEZI</name>
<proteinExistence type="predicted"/>
<dbReference type="RefSeq" id="XP_033600311.1">
    <property type="nucleotide sequence ID" value="XM_033746988.1"/>
</dbReference>
<feature type="region of interest" description="Disordered" evidence="1">
    <location>
        <begin position="93"/>
        <end position="123"/>
    </location>
</feature>
<gene>
    <name evidence="2" type="ORF">EJ05DRAFT_500388</name>
</gene>
<dbReference type="AlphaFoldDB" id="A0A6A6W7C5"/>
<protein>
    <submittedName>
        <fullName evidence="2">Uncharacterized protein</fullName>
    </submittedName>
</protein>
<evidence type="ECO:0000313" key="3">
    <source>
        <dbReference type="Proteomes" id="UP000799437"/>
    </source>
</evidence>
<feature type="compositionally biased region" description="Basic and acidic residues" evidence="1">
    <location>
        <begin position="93"/>
        <end position="102"/>
    </location>
</feature>
<evidence type="ECO:0000313" key="2">
    <source>
        <dbReference type="EMBL" id="KAF2757860.1"/>
    </source>
</evidence>
<reference evidence="2" key="1">
    <citation type="journal article" date="2020" name="Stud. Mycol.">
        <title>101 Dothideomycetes genomes: a test case for predicting lifestyles and emergence of pathogens.</title>
        <authorList>
            <person name="Haridas S."/>
            <person name="Albert R."/>
            <person name="Binder M."/>
            <person name="Bloem J."/>
            <person name="Labutti K."/>
            <person name="Salamov A."/>
            <person name="Andreopoulos B."/>
            <person name="Baker S."/>
            <person name="Barry K."/>
            <person name="Bills G."/>
            <person name="Bluhm B."/>
            <person name="Cannon C."/>
            <person name="Castanera R."/>
            <person name="Culley D."/>
            <person name="Daum C."/>
            <person name="Ezra D."/>
            <person name="Gonzalez J."/>
            <person name="Henrissat B."/>
            <person name="Kuo A."/>
            <person name="Liang C."/>
            <person name="Lipzen A."/>
            <person name="Lutzoni F."/>
            <person name="Magnuson J."/>
            <person name="Mondo S."/>
            <person name="Nolan M."/>
            <person name="Ohm R."/>
            <person name="Pangilinan J."/>
            <person name="Park H.-J."/>
            <person name="Ramirez L."/>
            <person name="Alfaro M."/>
            <person name="Sun H."/>
            <person name="Tritt A."/>
            <person name="Yoshinaga Y."/>
            <person name="Zwiers L.-H."/>
            <person name="Turgeon B."/>
            <person name="Goodwin S."/>
            <person name="Spatafora J."/>
            <person name="Crous P."/>
            <person name="Grigoriev I."/>
        </authorList>
    </citation>
    <scope>NUCLEOTIDE SEQUENCE</scope>
    <source>
        <strain evidence="2">CBS 121739</strain>
    </source>
</reference>
<sequence>MCHCHMNHLPNHLSTVSIIITRPKHPSASQATIQPNPSTSLYETQQIPNPAPSASQFTENKAPFLSKKAMSKIKENLGKILTLKKAPSDECTRRLLGEREPEPLSSVSKSSSESLYPTQKELARHDRWTETHTPAGHLNAVSDAFGAAGKQTPNRGDTTRRDNSSMQEDPFADPVGGGAGYTTEKRHTTPGRNHAGR</sequence>
<evidence type="ECO:0000256" key="1">
    <source>
        <dbReference type="SAM" id="MobiDB-lite"/>
    </source>
</evidence>
<feature type="compositionally biased region" description="Low complexity" evidence="1">
    <location>
        <begin position="105"/>
        <end position="114"/>
    </location>
</feature>
<dbReference type="EMBL" id="ML996572">
    <property type="protein sequence ID" value="KAF2757860.1"/>
    <property type="molecule type" value="Genomic_DNA"/>
</dbReference>
<organism evidence="2 3">
    <name type="scientific">Pseudovirgaria hyperparasitica</name>
    <dbReference type="NCBI Taxonomy" id="470096"/>
    <lineage>
        <taxon>Eukaryota</taxon>
        <taxon>Fungi</taxon>
        <taxon>Dikarya</taxon>
        <taxon>Ascomycota</taxon>
        <taxon>Pezizomycotina</taxon>
        <taxon>Dothideomycetes</taxon>
        <taxon>Dothideomycetes incertae sedis</taxon>
        <taxon>Acrospermales</taxon>
        <taxon>Acrospermaceae</taxon>
        <taxon>Pseudovirgaria</taxon>
    </lineage>
</organism>
<dbReference type="GeneID" id="54488042"/>
<dbReference type="Proteomes" id="UP000799437">
    <property type="component" value="Unassembled WGS sequence"/>
</dbReference>
<keyword evidence="3" id="KW-1185">Reference proteome</keyword>
<feature type="region of interest" description="Disordered" evidence="1">
    <location>
        <begin position="144"/>
        <end position="197"/>
    </location>
</feature>
<accession>A0A6A6W7C5</accession>